<reference evidence="1 2" key="1">
    <citation type="submission" date="2019-04" db="EMBL/GenBank/DDBJ databases">
        <authorList>
            <person name="Yang Y."/>
            <person name="Wei D."/>
        </authorList>
    </citation>
    <scope>NUCLEOTIDE SEQUENCE [LARGE SCALE GENOMIC DNA]</scope>
    <source>
        <strain evidence="1 2">L-1-4w-11</strain>
    </source>
</reference>
<gene>
    <name evidence="1" type="ORF">FBR43_15715</name>
</gene>
<comment type="caution">
    <text evidence="1">The sequence shown here is derived from an EMBL/GenBank/DDBJ whole genome shotgun (WGS) entry which is preliminary data.</text>
</comment>
<dbReference type="OrthoDB" id="7596438at2"/>
<evidence type="ECO:0000313" key="2">
    <source>
        <dbReference type="Proteomes" id="UP000309138"/>
    </source>
</evidence>
<protein>
    <submittedName>
        <fullName evidence="1">Uncharacterized protein</fullName>
    </submittedName>
</protein>
<proteinExistence type="predicted"/>
<name>A0A4U1L6Q1_9SPHN</name>
<keyword evidence="2" id="KW-1185">Reference proteome</keyword>
<dbReference type="AlphaFoldDB" id="A0A4U1L6Q1"/>
<sequence>MTRFDLADTLERFVGDAPHCGDYEWDDFTSVKQSPELEPYRQRLLLQGDGLFDIDEIRQIIIELRT</sequence>
<dbReference type="Proteomes" id="UP000309138">
    <property type="component" value="Unassembled WGS sequence"/>
</dbReference>
<dbReference type="EMBL" id="SWKR01000002">
    <property type="protein sequence ID" value="TKD52023.1"/>
    <property type="molecule type" value="Genomic_DNA"/>
</dbReference>
<evidence type="ECO:0000313" key="1">
    <source>
        <dbReference type="EMBL" id="TKD52023.1"/>
    </source>
</evidence>
<organism evidence="1 2">
    <name type="scientific">Sphingomonas baiyangensis</name>
    <dbReference type="NCBI Taxonomy" id="2572576"/>
    <lineage>
        <taxon>Bacteria</taxon>
        <taxon>Pseudomonadati</taxon>
        <taxon>Pseudomonadota</taxon>
        <taxon>Alphaproteobacteria</taxon>
        <taxon>Sphingomonadales</taxon>
        <taxon>Sphingomonadaceae</taxon>
        <taxon>Sphingomonas</taxon>
    </lineage>
</organism>
<accession>A0A4U1L6Q1</accession>
<dbReference type="RefSeq" id="WP_136943955.1">
    <property type="nucleotide sequence ID" value="NZ_SWKR01000002.1"/>
</dbReference>